<sequence length="235" mass="26884">MPRKKLLVIGPISPQPSDLSSLSRTLHFLEPYYSIDCLDSLAYMQECTTEEYYEIWKDQLKQIIDNYKAFIGFSFGGMILQQCFSLFSNLDKTIILFSTPTFADDSLKEKLETVITLCSENKLEEALFFLYRSVYSPDAIFHYPQEHLNRERAIDRLVFGLSKVLETNATSILRNCCINHLHLIGEKSNLVNINNVIKPSCGEVIIVPNASMRVLESNPSYCKKIILEALKYATC</sequence>
<evidence type="ECO:0000313" key="2">
    <source>
        <dbReference type="Proteomes" id="UP000054422"/>
    </source>
</evidence>
<name>A0A0A2STP0_9GAMM</name>
<dbReference type="Gene3D" id="3.40.50.1820">
    <property type="entry name" value="alpha/beta hydrolase"/>
    <property type="match status" value="1"/>
</dbReference>
<proteinExistence type="predicted"/>
<comment type="caution">
    <text evidence="1">The sequence shown here is derived from an EMBL/GenBank/DDBJ whole genome shotgun (WGS) entry which is preliminary data.</text>
</comment>
<evidence type="ECO:0000313" key="1">
    <source>
        <dbReference type="EMBL" id="KGP62794.1"/>
    </source>
</evidence>
<dbReference type="AlphaFoldDB" id="A0A0A2STP0"/>
<dbReference type="InterPro" id="IPR029058">
    <property type="entry name" value="AB_hydrolase_fold"/>
</dbReference>
<dbReference type="Proteomes" id="UP000054422">
    <property type="component" value="Unassembled WGS sequence"/>
</dbReference>
<dbReference type="EMBL" id="JNCF01000040">
    <property type="protein sequence ID" value="KGP62794.1"/>
    <property type="molecule type" value="Genomic_DNA"/>
</dbReference>
<dbReference type="RefSeq" id="WP_035890586.1">
    <property type="nucleotide sequence ID" value="NZ_JNCF01000040.1"/>
</dbReference>
<organism evidence="1 2">
    <name type="scientific">Legionella norrlandica</name>
    <dbReference type="NCBI Taxonomy" id="1498499"/>
    <lineage>
        <taxon>Bacteria</taxon>
        <taxon>Pseudomonadati</taxon>
        <taxon>Pseudomonadota</taxon>
        <taxon>Gammaproteobacteria</taxon>
        <taxon>Legionellales</taxon>
        <taxon>Legionellaceae</taxon>
        <taxon>Legionella</taxon>
    </lineage>
</organism>
<protein>
    <recommendedName>
        <fullName evidence="3">Alpha/beta hydrolase</fullName>
    </recommendedName>
</protein>
<gene>
    <name evidence="1" type="ORF">EP47_13055</name>
</gene>
<keyword evidence="2" id="KW-1185">Reference proteome</keyword>
<reference evidence="1 2" key="1">
    <citation type="submission" date="2014-05" db="EMBL/GenBank/DDBJ databases">
        <authorList>
            <person name="Rizzardi K."/>
            <person name="Winiecka-Krusnell J."/>
            <person name="Ramliden M."/>
            <person name="Alm E."/>
            <person name="Andersson S."/>
            <person name="Byfors S."/>
        </authorList>
    </citation>
    <scope>NUCLEOTIDE SEQUENCE [LARGE SCALE GENOMIC DNA]</scope>
    <source>
        <strain evidence="1 2">LEGN</strain>
    </source>
</reference>
<accession>A0A0A2STP0</accession>
<evidence type="ECO:0008006" key="3">
    <source>
        <dbReference type="Google" id="ProtNLM"/>
    </source>
</evidence>
<dbReference type="STRING" id="1498499.EP47_13055"/>
<dbReference type="OrthoDB" id="5650425at2"/>
<dbReference type="SUPFAM" id="SSF53474">
    <property type="entry name" value="alpha/beta-Hydrolases"/>
    <property type="match status" value="1"/>
</dbReference>